<feature type="domain" description="Phorbol-ester/DAG-type" evidence="17">
    <location>
        <begin position="467"/>
        <end position="516"/>
    </location>
</feature>
<evidence type="ECO:0000256" key="12">
    <source>
        <dbReference type="PROSITE-ProRule" id="PRU10141"/>
    </source>
</evidence>
<evidence type="ECO:0000256" key="14">
    <source>
        <dbReference type="SAM" id="MobiDB-lite"/>
    </source>
</evidence>
<name>A0A9P6PXC4_9FUNG</name>
<evidence type="ECO:0000256" key="5">
    <source>
        <dbReference type="ARBA" id="ARBA00022679"/>
    </source>
</evidence>
<dbReference type="SMART" id="SM00133">
    <property type="entry name" value="S_TK_X"/>
    <property type="match status" value="1"/>
</dbReference>
<keyword evidence="5" id="KW-0808">Transferase</keyword>
<dbReference type="PROSITE" id="PS50081">
    <property type="entry name" value="ZF_DAG_PE_2"/>
    <property type="match status" value="2"/>
</dbReference>
<feature type="compositionally biased region" description="Polar residues" evidence="14">
    <location>
        <begin position="69"/>
        <end position="79"/>
    </location>
</feature>
<keyword evidence="11 12" id="KW-0067">ATP-binding</keyword>
<feature type="domain" description="AGC-kinase C-terminal" evidence="18">
    <location>
        <begin position="1013"/>
        <end position="1080"/>
    </location>
</feature>
<dbReference type="SMART" id="SM00109">
    <property type="entry name" value="C1"/>
    <property type="match status" value="2"/>
</dbReference>
<dbReference type="Pfam" id="PF00433">
    <property type="entry name" value="Pkinase_C"/>
    <property type="match status" value="1"/>
</dbReference>
<dbReference type="PROSITE" id="PS51285">
    <property type="entry name" value="AGC_KINASE_CTER"/>
    <property type="match status" value="1"/>
</dbReference>
<dbReference type="PROSITE" id="PS00479">
    <property type="entry name" value="ZF_DAG_PE_1"/>
    <property type="match status" value="1"/>
</dbReference>
<dbReference type="Pfam" id="PF00168">
    <property type="entry name" value="C2"/>
    <property type="match status" value="1"/>
</dbReference>
<evidence type="ECO:0000256" key="2">
    <source>
        <dbReference type="ARBA" id="ARBA00012429"/>
    </source>
</evidence>
<evidence type="ECO:0000259" key="18">
    <source>
        <dbReference type="PROSITE" id="PS51285"/>
    </source>
</evidence>
<dbReference type="Proteomes" id="UP000726737">
    <property type="component" value="Unassembled WGS sequence"/>
</dbReference>
<dbReference type="PANTHER" id="PTHR24351">
    <property type="entry name" value="RIBOSOMAL PROTEIN S6 KINASE"/>
    <property type="match status" value="1"/>
</dbReference>
<dbReference type="InterPro" id="IPR017441">
    <property type="entry name" value="Protein_kinase_ATP_BS"/>
</dbReference>
<feature type="region of interest" description="Disordered" evidence="14">
    <location>
        <begin position="67"/>
        <end position="113"/>
    </location>
</feature>
<dbReference type="InterPro" id="IPR000719">
    <property type="entry name" value="Prot_kinase_dom"/>
</dbReference>
<reference evidence="19" key="1">
    <citation type="journal article" date="2020" name="Fungal Divers.">
        <title>Resolving the Mortierellaceae phylogeny through synthesis of multi-gene phylogenetics and phylogenomics.</title>
        <authorList>
            <person name="Vandepol N."/>
            <person name="Liber J."/>
            <person name="Desiro A."/>
            <person name="Na H."/>
            <person name="Kennedy M."/>
            <person name="Barry K."/>
            <person name="Grigoriev I.V."/>
            <person name="Miller A.N."/>
            <person name="O'Donnell K."/>
            <person name="Stajich J.E."/>
            <person name="Bonito G."/>
        </authorList>
    </citation>
    <scope>NUCLEOTIDE SEQUENCE</scope>
    <source>
        <strain evidence="19">KOD948</strain>
    </source>
</reference>
<dbReference type="AlphaFoldDB" id="A0A9P6PXC4"/>
<keyword evidence="13" id="KW-0175">Coiled coil</keyword>
<evidence type="ECO:0000256" key="6">
    <source>
        <dbReference type="ARBA" id="ARBA00022723"/>
    </source>
</evidence>
<evidence type="ECO:0000313" key="20">
    <source>
        <dbReference type="Proteomes" id="UP000726737"/>
    </source>
</evidence>
<organism evidence="19 20">
    <name type="scientific">Mortierella polycephala</name>
    <dbReference type="NCBI Taxonomy" id="41804"/>
    <lineage>
        <taxon>Eukaryota</taxon>
        <taxon>Fungi</taxon>
        <taxon>Fungi incertae sedis</taxon>
        <taxon>Mucoromycota</taxon>
        <taxon>Mortierellomycotina</taxon>
        <taxon>Mortierellomycetes</taxon>
        <taxon>Mortierellales</taxon>
        <taxon>Mortierellaceae</taxon>
        <taxon>Mortierella</taxon>
    </lineage>
</organism>
<dbReference type="OrthoDB" id="63267at2759"/>
<dbReference type="PROSITE" id="PS00107">
    <property type="entry name" value="PROTEIN_KINASE_ATP"/>
    <property type="match status" value="1"/>
</dbReference>
<proteinExistence type="inferred from homology"/>
<comment type="similarity">
    <text evidence="1">Belongs to the protein kinase superfamily. AGC Ser/Thr protein kinase family. PKC subfamily.</text>
</comment>
<dbReference type="InterPro" id="IPR011072">
    <property type="entry name" value="HR1_rho-bd"/>
</dbReference>
<dbReference type="SUPFAM" id="SSF56112">
    <property type="entry name" value="Protein kinase-like (PK-like)"/>
    <property type="match status" value="1"/>
</dbReference>
<evidence type="ECO:0000259" key="15">
    <source>
        <dbReference type="PROSITE" id="PS50004"/>
    </source>
</evidence>
<evidence type="ECO:0000256" key="9">
    <source>
        <dbReference type="ARBA" id="ARBA00022777"/>
    </source>
</evidence>
<gene>
    <name evidence="19" type="primary">PKC1_2</name>
    <name evidence="19" type="ORF">BG011_005390</name>
</gene>
<dbReference type="InterPro" id="IPR000961">
    <property type="entry name" value="AGC-kinase_C"/>
</dbReference>
<dbReference type="Gene3D" id="3.30.200.20">
    <property type="entry name" value="Phosphorylase Kinase, domain 1"/>
    <property type="match status" value="1"/>
</dbReference>
<dbReference type="PROSITE" id="PS50004">
    <property type="entry name" value="C2"/>
    <property type="match status" value="1"/>
</dbReference>
<keyword evidence="3" id="KW-0723">Serine/threonine-protein kinase</keyword>
<dbReference type="Gene3D" id="2.60.40.150">
    <property type="entry name" value="C2 domain"/>
    <property type="match status" value="1"/>
</dbReference>
<feature type="region of interest" description="Disordered" evidence="14">
    <location>
        <begin position="558"/>
        <end position="579"/>
    </location>
</feature>
<evidence type="ECO:0000256" key="1">
    <source>
        <dbReference type="ARBA" id="ARBA00005490"/>
    </source>
</evidence>
<feature type="domain" description="C2" evidence="15">
    <location>
        <begin position="196"/>
        <end position="316"/>
    </location>
</feature>
<keyword evidence="9 19" id="KW-0418">Kinase</keyword>
<dbReference type="InterPro" id="IPR046349">
    <property type="entry name" value="C1-like_sf"/>
</dbReference>
<evidence type="ECO:0000313" key="19">
    <source>
        <dbReference type="EMBL" id="KAG0255011.1"/>
    </source>
</evidence>
<feature type="coiled-coil region" evidence="13">
    <location>
        <begin position="4"/>
        <end position="64"/>
    </location>
</feature>
<dbReference type="InterPro" id="IPR002219">
    <property type="entry name" value="PKC_DAG/PE"/>
</dbReference>
<dbReference type="Pfam" id="PF00069">
    <property type="entry name" value="Pkinase"/>
    <property type="match status" value="1"/>
</dbReference>
<sequence length="1080" mass="123820">MNDEQKLEDLRKRLERENEILNATRNIRKIQTSEAARASSDITIEETQQRIDYFQNEMSKLLSRLLDHTPSSGHASTATVEPVSSHHSRSDGSSHSRQPSNTSVNPGPFEEVSLSKPLSTVDLLRSSKTITTNKVIYKMHELAYKLEVEKKVRQASEKLEQLGAAAKDGSEESKEKVILLKRALQKYQGLYIPGQDDSSIPAPGTALRRPMTGILNIRIAGIKHQSNAQTRHSRPAESMAAIKIDGALKGKTRMARNGAQGIRWNEDFEIPISKASEIEITVYDRPDHTAIPIGMFWLKVSDLVEELRRKKVEADNDAVWAATNVHDLAVKSPGGRLRSGSMSEADIGGPEGVEAWWDLEPAGQIGLGFSFVKDVAIRKRVSKLGRQGAVRKRKGEVQEIRGHKFVSQKFYQIMCCALCNELFTGRGSQCEDCSFACHSKCAEQVFIKCISSKAEDPDDAKLNHRIPHRFETFTNLSPNWCYHCGYMLTFGRRHKSCSECPVFAHDGCSDLIPDHCGMSAETANKLMEEIKRRNQNAKHQKKPSDAGGELYTHMAHTAVSEKHPEPDQERLQQHMQQLKLEQQQQQQELEQQRQQQQQQQQQQYLQQQQQILHQQEQQRAAEEQQRQRQKEQHKAQLQQQQIYQQQLQQQQQQQPIGPEMSPVYNQAQEQAMGQSGRPEVVRDNDMFRREQQRLELLRLEQERAQQHQQQFKQEQQQQQRPIPVMPKPHIPTLKIVNKQSAQQTRKLGLKDFHFFAVLGRGNFGKVMLAEDKKGGELYAIKALKKDSIVQHDEVESARSEKRIFQVANKERHPFLTTLHSCFQTDTRLYFVMEYVRGGDLMMHIQKDRRFGERRAKFYGCEVLLALQYFHKNDIVYRDLKLDNILLSMDGHIKIADYGLCKENMPHGVTTRTICGTPDFMAPEIIEERPYDRSVDWWAFGVLMYEMLLGRAPFSGEEEDDIYDSIMDDEPVFPHGFGRNEQALLQSLLMKVPHLRLGSGPGDAEEIKSHAYFRDVNFDDVYHKRIPPPFLPTVSSSKDVSNFDPEFTSESPSETPSDYKLNHVEQGFFQGFSYVSPWIQP</sequence>
<dbReference type="Pfam" id="PF00130">
    <property type="entry name" value="C1_1"/>
    <property type="match status" value="2"/>
</dbReference>
<dbReference type="GO" id="GO:0005524">
    <property type="term" value="F:ATP binding"/>
    <property type="evidence" value="ECO:0007669"/>
    <property type="project" value="UniProtKB-UniRule"/>
</dbReference>
<evidence type="ECO:0000256" key="7">
    <source>
        <dbReference type="ARBA" id="ARBA00022741"/>
    </source>
</evidence>
<evidence type="ECO:0000256" key="10">
    <source>
        <dbReference type="ARBA" id="ARBA00022833"/>
    </source>
</evidence>
<dbReference type="GO" id="GO:0008270">
    <property type="term" value="F:zinc ion binding"/>
    <property type="evidence" value="ECO:0007669"/>
    <property type="project" value="UniProtKB-KW"/>
</dbReference>
<comment type="caution">
    <text evidence="19">The sequence shown here is derived from an EMBL/GenBank/DDBJ whole genome shotgun (WGS) entry which is preliminary data.</text>
</comment>
<keyword evidence="4" id="KW-0597">Phosphoprotein</keyword>
<protein>
    <recommendedName>
        <fullName evidence="2">protein kinase C</fullName>
        <ecNumber evidence="2">2.7.11.13</ecNumber>
    </recommendedName>
</protein>
<keyword evidence="8" id="KW-0863">Zinc-finger</keyword>
<dbReference type="SUPFAM" id="SSF49562">
    <property type="entry name" value="C2 domain (Calcium/lipid-binding domain, CaLB)"/>
    <property type="match status" value="1"/>
</dbReference>
<evidence type="ECO:0000256" key="3">
    <source>
        <dbReference type="ARBA" id="ARBA00022527"/>
    </source>
</evidence>
<accession>A0A9P6PXC4</accession>
<dbReference type="FunFam" id="1.10.510.10:FF:000210">
    <property type="entry name" value="Non-specific serine/threonine protein kinase"/>
    <property type="match status" value="1"/>
</dbReference>
<dbReference type="InterPro" id="IPR011009">
    <property type="entry name" value="Kinase-like_dom_sf"/>
</dbReference>
<dbReference type="InterPro" id="IPR035892">
    <property type="entry name" value="C2_domain_sf"/>
</dbReference>
<keyword evidence="20" id="KW-1185">Reference proteome</keyword>
<keyword evidence="6" id="KW-0479">Metal-binding</keyword>
<evidence type="ECO:0000259" key="17">
    <source>
        <dbReference type="PROSITE" id="PS50081"/>
    </source>
</evidence>
<feature type="compositionally biased region" description="Low complexity" evidence="14">
    <location>
        <begin position="1042"/>
        <end position="1057"/>
    </location>
</feature>
<dbReference type="CDD" id="cd20823">
    <property type="entry name" value="C1_ScPKC1-like_rpt2"/>
    <property type="match status" value="1"/>
</dbReference>
<dbReference type="PROSITE" id="PS00108">
    <property type="entry name" value="PROTEIN_KINASE_ST"/>
    <property type="match status" value="1"/>
</dbReference>
<dbReference type="SMART" id="SM00742">
    <property type="entry name" value="Hr1"/>
    <property type="match status" value="2"/>
</dbReference>
<dbReference type="EMBL" id="JAAAJA010000371">
    <property type="protein sequence ID" value="KAG0255011.1"/>
    <property type="molecule type" value="Genomic_DNA"/>
</dbReference>
<evidence type="ECO:0000256" key="11">
    <source>
        <dbReference type="ARBA" id="ARBA00022840"/>
    </source>
</evidence>
<dbReference type="InterPro" id="IPR000008">
    <property type="entry name" value="C2_dom"/>
</dbReference>
<keyword evidence="7 12" id="KW-0547">Nucleotide-binding</keyword>
<feature type="domain" description="Phorbol-ester/DAG-type" evidence="17">
    <location>
        <begin position="402"/>
        <end position="449"/>
    </location>
</feature>
<evidence type="ECO:0000256" key="8">
    <source>
        <dbReference type="ARBA" id="ARBA00022771"/>
    </source>
</evidence>
<dbReference type="SMART" id="SM00220">
    <property type="entry name" value="S_TKc"/>
    <property type="match status" value="1"/>
</dbReference>
<feature type="binding site" evidence="12">
    <location>
        <position position="781"/>
    </location>
    <ligand>
        <name>ATP</name>
        <dbReference type="ChEBI" id="CHEBI:30616"/>
    </ligand>
</feature>
<dbReference type="GO" id="GO:0007165">
    <property type="term" value="P:signal transduction"/>
    <property type="evidence" value="ECO:0007669"/>
    <property type="project" value="InterPro"/>
</dbReference>
<dbReference type="CDD" id="cd05570">
    <property type="entry name" value="STKc_PKC"/>
    <property type="match status" value="1"/>
</dbReference>
<feature type="coiled-coil region" evidence="13">
    <location>
        <begin position="687"/>
        <end position="717"/>
    </location>
</feature>
<feature type="region of interest" description="Disordered" evidence="14">
    <location>
        <begin position="1036"/>
        <end position="1057"/>
    </location>
</feature>
<dbReference type="FunFam" id="3.30.200.20:FF:000103">
    <property type="entry name" value="Protein kinase C"/>
    <property type="match status" value="1"/>
</dbReference>
<dbReference type="InterPro" id="IPR008271">
    <property type="entry name" value="Ser/Thr_kinase_AS"/>
</dbReference>
<keyword evidence="10" id="KW-0862">Zinc</keyword>
<dbReference type="Gene3D" id="3.30.60.20">
    <property type="match status" value="2"/>
</dbReference>
<evidence type="ECO:0000256" key="13">
    <source>
        <dbReference type="SAM" id="Coils"/>
    </source>
</evidence>
<evidence type="ECO:0000259" key="16">
    <source>
        <dbReference type="PROSITE" id="PS50011"/>
    </source>
</evidence>
<feature type="domain" description="Protein kinase" evidence="16">
    <location>
        <begin position="752"/>
        <end position="1012"/>
    </location>
</feature>
<dbReference type="PROSITE" id="PS50011">
    <property type="entry name" value="PROTEIN_KINASE_DOM"/>
    <property type="match status" value="1"/>
</dbReference>
<feature type="coiled-coil region" evidence="13">
    <location>
        <begin position="145"/>
        <end position="172"/>
    </location>
</feature>
<dbReference type="EC" id="2.7.11.13" evidence="2"/>
<dbReference type="CDD" id="cd20822">
    <property type="entry name" value="C1_ScPKC1-like_rpt1"/>
    <property type="match status" value="1"/>
</dbReference>
<dbReference type="GO" id="GO:0004697">
    <property type="term" value="F:diacylglycerol-dependent serine/threonine kinase activity"/>
    <property type="evidence" value="ECO:0007669"/>
    <property type="project" value="UniProtKB-EC"/>
</dbReference>
<dbReference type="SUPFAM" id="SSF57889">
    <property type="entry name" value="Cysteine-rich domain"/>
    <property type="match status" value="2"/>
</dbReference>
<evidence type="ECO:0000256" key="4">
    <source>
        <dbReference type="ARBA" id="ARBA00022553"/>
    </source>
</evidence>
<dbReference type="Gene3D" id="1.10.510.10">
    <property type="entry name" value="Transferase(Phosphotransferase) domain 1"/>
    <property type="match status" value="1"/>
</dbReference>
<dbReference type="SMART" id="SM00239">
    <property type="entry name" value="C2"/>
    <property type="match status" value="1"/>
</dbReference>
<dbReference type="InterPro" id="IPR017892">
    <property type="entry name" value="Pkinase_C"/>
</dbReference>
<feature type="compositionally biased region" description="Basic and acidic residues" evidence="14">
    <location>
        <begin position="559"/>
        <end position="572"/>
    </location>
</feature>